<organism evidence="8 9">
    <name type="scientific">Sinanaerobacter chloroacetimidivorans</name>
    <dbReference type="NCBI Taxonomy" id="2818044"/>
    <lineage>
        <taxon>Bacteria</taxon>
        <taxon>Bacillati</taxon>
        <taxon>Bacillota</taxon>
        <taxon>Clostridia</taxon>
        <taxon>Peptostreptococcales</taxon>
        <taxon>Anaerovoracaceae</taxon>
        <taxon>Sinanaerobacter</taxon>
    </lineage>
</organism>
<evidence type="ECO:0000256" key="3">
    <source>
        <dbReference type="ARBA" id="ARBA00022692"/>
    </source>
</evidence>
<keyword evidence="3 6" id="KW-0812">Transmembrane</keyword>
<comment type="subcellular location">
    <subcellularLocation>
        <location evidence="6">Cell membrane</location>
        <topology evidence="6">Multi-pass membrane protein</topology>
    </subcellularLocation>
    <subcellularLocation>
        <location evidence="1">Membrane</location>
        <topology evidence="1">Multi-pass membrane protein</topology>
    </subcellularLocation>
</comment>
<evidence type="ECO:0000256" key="1">
    <source>
        <dbReference type="ARBA" id="ARBA00004141"/>
    </source>
</evidence>
<dbReference type="PANTHER" id="PTHR30177">
    <property type="entry name" value="GLYCINE BETAINE/L-PROLINE TRANSPORT SYSTEM PERMEASE PROTEIN PROW"/>
    <property type="match status" value="1"/>
</dbReference>
<reference evidence="8" key="2">
    <citation type="submission" date="2021-04" db="EMBL/GenBank/DDBJ databases">
        <authorList>
            <person name="Liu J."/>
        </authorList>
    </citation>
    <scope>NUCLEOTIDE SEQUENCE</scope>
    <source>
        <strain evidence="8">BAD-6</strain>
    </source>
</reference>
<dbReference type="PANTHER" id="PTHR30177:SF4">
    <property type="entry name" value="OSMOPROTECTANT IMPORT PERMEASE PROTEIN OSMW"/>
    <property type="match status" value="1"/>
</dbReference>
<keyword evidence="4 6" id="KW-1133">Transmembrane helix</keyword>
<dbReference type="FunFam" id="1.10.3720.10:FF:000001">
    <property type="entry name" value="Glycine betaine ABC transporter, permease"/>
    <property type="match status" value="1"/>
</dbReference>
<dbReference type="GO" id="GO:0055085">
    <property type="term" value="P:transmembrane transport"/>
    <property type="evidence" value="ECO:0007669"/>
    <property type="project" value="InterPro"/>
</dbReference>
<dbReference type="Pfam" id="PF00528">
    <property type="entry name" value="BPD_transp_1"/>
    <property type="match status" value="1"/>
</dbReference>
<dbReference type="InterPro" id="IPR000515">
    <property type="entry name" value="MetI-like"/>
</dbReference>
<dbReference type="AlphaFoldDB" id="A0A8J8B1Q9"/>
<reference evidence="8" key="1">
    <citation type="submission" date="2021-04" db="EMBL/GenBank/DDBJ databases">
        <title>Sinoanaerobacter chloroacetimidivorans sp. nov., an obligate anaerobic bacterium isolated from anaerobic sludge.</title>
        <authorList>
            <person name="Bao Y."/>
        </authorList>
    </citation>
    <scope>NUCLEOTIDE SEQUENCE</scope>
    <source>
        <strain evidence="8">BAD-6</strain>
    </source>
</reference>
<dbReference type="InterPro" id="IPR035906">
    <property type="entry name" value="MetI-like_sf"/>
</dbReference>
<proteinExistence type="inferred from homology"/>
<evidence type="ECO:0000313" key="9">
    <source>
        <dbReference type="Proteomes" id="UP000675664"/>
    </source>
</evidence>
<evidence type="ECO:0000259" key="7">
    <source>
        <dbReference type="PROSITE" id="PS50928"/>
    </source>
</evidence>
<evidence type="ECO:0000313" key="8">
    <source>
        <dbReference type="EMBL" id="MBR0597997.1"/>
    </source>
</evidence>
<feature type="transmembrane region" description="Helical" evidence="6">
    <location>
        <begin position="56"/>
        <end position="82"/>
    </location>
</feature>
<dbReference type="GO" id="GO:0031460">
    <property type="term" value="P:glycine betaine transport"/>
    <property type="evidence" value="ECO:0007669"/>
    <property type="project" value="TreeGrafter"/>
</dbReference>
<feature type="transmembrane region" description="Helical" evidence="6">
    <location>
        <begin position="133"/>
        <end position="157"/>
    </location>
</feature>
<keyword evidence="2 6" id="KW-0813">Transport</keyword>
<evidence type="ECO:0000256" key="2">
    <source>
        <dbReference type="ARBA" id="ARBA00022448"/>
    </source>
</evidence>
<comment type="similarity">
    <text evidence="6">Belongs to the binding-protein-dependent transport system permease family.</text>
</comment>
<gene>
    <name evidence="8" type="ORF">KCX82_08940</name>
</gene>
<dbReference type="PROSITE" id="PS50928">
    <property type="entry name" value="ABC_TM1"/>
    <property type="match status" value="1"/>
</dbReference>
<dbReference type="Gene3D" id="1.10.3720.10">
    <property type="entry name" value="MetI-like"/>
    <property type="match status" value="1"/>
</dbReference>
<dbReference type="GO" id="GO:0005886">
    <property type="term" value="C:plasma membrane"/>
    <property type="evidence" value="ECO:0007669"/>
    <property type="project" value="UniProtKB-SubCell"/>
</dbReference>
<feature type="transmembrane region" description="Helical" evidence="6">
    <location>
        <begin position="12"/>
        <end position="36"/>
    </location>
</feature>
<name>A0A8J8B1Q9_9FIRM</name>
<sequence>MSSIFPLIIEHLLIVLAATAISVVIGVGLGIVAYWVRYVDKLILWLAEVIQTIPSLALLALLMILFGLGNVTIIAGLVLYALMPIIRNTYTGLETVSPPIKDAARGMGMNKLQRLVKVELPLSFPLIFSGIRIAVVNSLSIAVMGVLIGAGGLGYPIYRGIQTHSMERILMGAVPVVLMALVFDYFMTKIERRMVKRAASA</sequence>
<dbReference type="RefSeq" id="WP_227018129.1">
    <property type="nucleotide sequence ID" value="NZ_JAGSND010000005.1"/>
</dbReference>
<protein>
    <submittedName>
        <fullName evidence="8">ABC transporter permease</fullName>
    </submittedName>
</protein>
<dbReference type="SUPFAM" id="SSF161098">
    <property type="entry name" value="MetI-like"/>
    <property type="match status" value="1"/>
</dbReference>
<keyword evidence="9" id="KW-1185">Reference proteome</keyword>
<feature type="transmembrane region" description="Helical" evidence="6">
    <location>
        <begin position="169"/>
        <end position="187"/>
    </location>
</feature>
<evidence type="ECO:0000256" key="6">
    <source>
        <dbReference type="RuleBase" id="RU363032"/>
    </source>
</evidence>
<dbReference type="Proteomes" id="UP000675664">
    <property type="component" value="Unassembled WGS sequence"/>
</dbReference>
<dbReference type="EMBL" id="JAGSND010000005">
    <property type="protein sequence ID" value="MBR0597997.1"/>
    <property type="molecule type" value="Genomic_DNA"/>
</dbReference>
<comment type="caution">
    <text evidence="8">The sequence shown here is derived from an EMBL/GenBank/DDBJ whole genome shotgun (WGS) entry which is preliminary data.</text>
</comment>
<evidence type="ECO:0000256" key="4">
    <source>
        <dbReference type="ARBA" id="ARBA00022989"/>
    </source>
</evidence>
<evidence type="ECO:0000256" key="5">
    <source>
        <dbReference type="ARBA" id="ARBA00023136"/>
    </source>
</evidence>
<dbReference type="CDD" id="cd06261">
    <property type="entry name" value="TM_PBP2"/>
    <property type="match status" value="1"/>
</dbReference>
<feature type="domain" description="ABC transmembrane type-1" evidence="7">
    <location>
        <begin position="8"/>
        <end position="187"/>
    </location>
</feature>
<keyword evidence="5 6" id="KW-0472">Membrane</keyword>
<accession>A0A8J8B1Q9</accession>
<dbReference type="InterPro" id="IPR051204">
    <property type="entry name" value="ABC_transp_perm/SBD"/>
</dbReference>